<evidence type="ECO:0000313" key="2">
    <source>
        <dbReference type="EMBL" id="GAG31918.1"/>
    </source>
</evidence>
<feature type="non-terminal residue" evidence="2">
    <location>
        <position position="1"/>
    </location>
</feature>
<dbReference type="EMBL" id="BARS01049343">
    <property type="protein sequence ID" value="GAG31918.1"/>
    <property type="molecule type" value="Genomic_DNA"/>
</dbReference>
<protein>
    <recommendedName>
        <fullName evidence="1">Glycosyltransferase 2-like domain-containing protein</fullName>
    </recommendedName>
</protein>
<comment type="caution">
    <text evidence="2">The sequence shown here is derived from an EMBL/GenBank/DDBJ whole genome shotgun (WGS) entry which is preliminary data.</text>
</comment>
<feature type="non-terminal residue" evidence="2">
    <location>
        <position position="240"/>
    </location>
</feature>
<evidence type="ECO:0000259" key="1">
    <source>
        <dbReference type="Pfam" id="PF00535"/>
    </source>
</evidence>
<gene>
    <name evidence="2" type="ORF">S01H1_73818</name>
</gene>
<dbReference type="PANTHER" id="PTHR43685">
    <property type="entry name" value="GLYCOSYLTRANSFERASE"/>
    <property type="match status" value="1"/>
</dbReference>
<dbReference type="InterPro" id="IPR050834">
    <property type="entry name" value="Glycosyltransf_2"/>
</dbReference>
<sequence>YLCEKYEAIFVDNGSQDATPEILQKYRDKITILRQPKRGAAAARNTGVKQAKYEYIAFTDSDCVPEAGWLRELALFAKDNSQADFIGGKIISFNRNSNIEMFGEEIFNHKRAIQYYKPPFVITANLLTKKQRLFEIGLFDESFLLGQDVDLALRGLFKHGSQFVYADKAVVRHFNSSTLKALFLKGIKSGQAAAHIWKRYSKEFGRSLLKKCLDVFKRHKLSDEKVKFPLYNAVFDLGRR</sequence>
<dbReference type="InterPro" id="IPR029044">
    <property type="entry name" value="Nucleotide-diphossugar_trans"/>
</dbReference>
<dbReference type="SUPFAM" id="SSF53448">
    <property type="entry name" value="Nucleotide-diphospho-sugar transferases"/>
    <property type="match status" value="1"/>
</dbReference>
<name>X0X5H4_9ZZZZ</name>
<accession>X0X5H4</accession>
<feature type="domain" description="Glycosyltransferase 2-like" evidence="1">
    <location>
        <begin position="4"/>
        <end position="109"/>
    </location>
</feature>
<dbReference type="InterPro" id="IPR001173">
    <property type="entry name" value="Glyco_trans_2-like"/>
</dbReference>
<proteinExistence type="predicted"/>
<dbReference type="Pfam" id="PF00535">
    <property type="entry name" value="Glycos_transf_2"/>
    <property type="match status" value="1"/>
</dbReference>
<organism evidence="2">
    <name type="scientific">marine sediment metagenome</name>
    <dbReference type="NCBI Taxonomy" id="412755"/>
    <lineage>
        <taxon>unclassified sequences</taxon>
        <taxon>metagenomes</taxon>
        <taxon>ecological metagenomes</taxon>
    </lineage>
</organism>
<dbReference type="Gene3D" id="3.90.550.10">
    <property type="entry name" value="Spore Coat Polysaccharide Biosynthesis Protein SpsA, Chain A"/>
    <property type="match status" value="1"/>
</dbReference>
<dbReference type="AlphaFoldDB" id="X0X5H4"/>
<dbReference type="PANTHER" id="PTHR43685:SF3">
    <property type="entry name" value="SLR2126 PROTEIN"/>
    <property type="match status" value="1"/>
</dbReference>
<reference evidence="2" key="1">
    <citation type="journal article" date="2014" name="Front. Microbiol.">
        <title>High frequency of phylogenetically diverse reductive dehalogenase-homologous genes in deep subseafloor sedimentary metagenomes.</title>
        <authorList>
            <person name="Kawai M."/>
            <person name="Futagami T."/>
            <person name="Toyoda A."/>
            <person name="Takaki Y."/>
            <person name="Nishi S."/>
            <person name="Hori S."/>
            <person name="Arai W."/>
            <person name="Tsubouchi T."/>
            <person name="Morono Y."/>
            <person name="Uchiyama I."/>
            <person name="Ito T."/>
            <person name="Fujiyama A."/>
            <person name="Inagaki F."/>
            <person name="Takami H."/>
        </authorList>
    </citation>
    <scope>NUCLEOTIDE SEQUENCE</scope>
    <source>
        <strain evidence="2">Expedition CK06-06</strain>
    </source>
</reference>